<evidence type="ECO:0000313" key="2">
    <source>
        <dbReference type="Proteomes" id="UP001619887"/>
    </source>
</evidence>
<keyword evidence="2" id="KW-1185">Reference proteome</keyword>
<accession>A0ABD2GV62</accession>
<gene>
    <name evidence="1" type="ORF">OYC64_008200</name>
</gene>
<evidence type="ECO:0000313" key="1">
    <source>
        <dbReference type="EMBL" id="KAL3057899.1"/>
    </source>
</evidence>
<dbReference type="AlphaFoldDB" id="A0ABD2GV62"/>
<protein>
    <recommendedName>
        <fullName evidence="3">C2H2-type domain-containing protein</fullName>
    </recommendedName>
</protein>
<proteinExistence type="predicted"/>
<reference evidence="1 2" key="1">
    <citation type="journal article" date="2022" name="G3 (Bethesda)">
        <title>Evaluating Illumina-, Nanopore-, and PacBio-based genome assembly strategies with the bald notothen, Trematomus borchgrevinki.</title>
        <authorList>
            <person name="Rayamajhi N."/>
            <person name="Cheng C.C."/>
            <person name="Catchen J.M."/>
        </authorList>
    </citation>
    <scope>NUCLEOTIDE SEQUENCE [LARGE SCALE GENOMIC DNA]</scope>
    <source>
        <strain evidence="1">AGRC-2024</strain>
    </source>
</reference>
<comment type="caution">
    <text evidence="1">The sequence shown here is derived from an EMBL/GenBank/DDBJ whole genome shotgun (WGS) entry which is preliminary data.</text>
</comment>
<reference evidence="1 2" key="2">
    <citation type="journal article" date="2024" name="G3 (Bethesda)">
        <title>The genome of the cryopelagic Antarctic bald notothen, Trematomus borchgrevinki.</title>
        <authorList>
            <person name="Rayamajhi N."/>
            <person name="Rivera-Colon A.G."/>
            <person name="Minhas B.F."/>
            <person name="Cheng C.C."/>
            <person name="Catchen J.M."/>
        </authorList>
    </citation>
    <scope>NUCLEOTIDE SEQUENCE [LARGE SCALE GENOMIC DNA]</scope>
    <source>
        <strain evidence="1">AGRC-2024</strain>
    </source>
</reference>
<dbReference type="Pfam" id="PF02389">
    <property type="entry name" value="Cornifin"/>
    <property type="match status" value="1"/>
</dbReference>
<dbReference type="EMBL" id="JBIYXZ010002075">
    <property type="protein sequence ID" value="KAL3057899.1"/>
    <property type="molecule type" value="Genomic_DNA"/>
</dbReference>
<name>A0ABD2GV62_PAGBO</name>
<dbReference type="Proteomes" id="UP001619887">
    <property type="component" value="Unassembled WGS sequence"/>
</dbReference>
<sequence>MHISIQEGRSLPDLRQCTTCCKVFHCPFCASNEFHPAKLGKVQTHLESHFKRAVLHEGYTIHRCALNCRPGFHFHCFYCQSMLTRKPNFIKHLALWKAKPSAITPIIPDPSIPIIPVPSIPIIPDPSIPIIPVPSIPIIPDPSIPIIPVPSIPIIPDPSIPIIPVPSIPIIPDSSIPIIPVPSIPIIPDPAISIIPGGKMQRVRVKPVLKKENVPYAMFS</sequence>
<organism evidence="1 2">
    <name type="scientific">Pagothenia borchgrevinki</name>
    <name type="common">Bald rockcod</name>
    <name type="synonym">Trematomus borchgrevinki</name>
    <dbReference type="NCBI Taxonomy" id="8213"/>
    <lineage>
        <taxon>Eukaryota</taxon>
        <taxon>Metazoa</taxon>
        <taxon>Chordata</taxon>
        <taxon>Craniata</taxon>
        <taxon>Vertebrata</taxon>
        <taxon>Euteleostomi</taxon>
        <taxon>Actinopterygii</taxon>
        <taxon>Neopterygii</taxon>
        <taxon>Teleostei</taxon>
        <taxon>Neoteleostei</taxon>
        <taxon>Acanthomorphata</taxon>
        <taxon>Eupercaria</taxon>
        <taxon>Perciformes</taxon>
        <taxon>Notothenioidei</taxon>
        <taxon>Nototheniidae</taxon>
        <taxon>Pagothenia</taxon>
    </lineage>
</organism>
<evidence type="ECO:0008006" key="3">
    <source>
        <dbReference type="Google" id="ProtNLM"/>
    </source>
</evidence>